<geneLocation type="plasmid" evidence="1 2">
    <name>pCYLST.03</name>
</geneLocation>
<keyword evidence="1" id="KW-0614">Plasmid</keyword>
<evidence type="ECO:0000313" key="1">
    <source>
        <dbReference type="EMBL" id="AFZ28616.1"/>
    </source>
</evidence>
<proteinExistence type="predicted"/>
<dbReference type="OrthoDB" id="487582at2"/>
<dbReference type="EMBL" id="CP003645">
    <property type="protein sequence ID" value="AFZ28616.1"/>
    <property type="molecule type" value="Genomic_DNA"/>
</dbReference>
<name>K9X988_9NOST</name>
<dbReference type="HOGENOM" id="CLU_2492660_0_0_3"/>
<evidence type="ECO:0000313" key="2">
    <source>
        <dbReference type="Proteomes" id="UP000010475"/>
    </source>
</evidence>
<sequence length="86" mass="9839">MTQEQIKTVLRGIEETLRMIASLTEYQKLQNSEYFTTSNDLTLGDAIQSVSEVYEGILEVQYQEEIAANQARSEAQLDLTQNHPWS</sequence>
<dbReference type="Proteomes" id="UP000010475">
    <property type="component" value="Plasmid pCYLST.03"/>
</dbReference>
<accession>K9X988</accession>
<reference evidence="1 2" key="1">
    <citation type="submission" date="2012-06" db="EMBL/GenBank/DDBJ databases">
        <title>Finished plasmid 3 of genome of Cylindrospermum stagnale PCC 7417.</title>
        <authorList>
            <consortium name="US DOE Joint Genome Institute"/>
            <person name="Gugger M."/>
            <person name="Coursin T."/>
            <person name="Rippka R."/>
            <person name="Tandeau De Marsac N."/>
            <person name="Huntemann M."/>
            <person name="Wei C.-L."/>
            <person name="Han J."/>
            <person name="Detter J.C."/>
            <person name="Han C."/>
            <person name="Tapia R."/>
            <person name="Davenport K."/>
            <person name="Daligault H."/>
            <person name="Erkkila T."/>
            <person name="Gu W."/>
            <person name="Munk A.C.C."/>
            <person name="Teshima H."/>
            <person name="Xu Y."/>
            <person name="Chain P."/>
            <person name="Chen A."/>
            <person name="Krypides N."/>
            <person name="Mavromatis K."/>
            <person name="Markowitz V."/>
            <person name="Szeto E."/>
            <person name="Ivanova N."/>
            <person name="Mikhailova N."/>
            <person name="Ovchinnikova G."/>
            <person name="Pagani I."/>
            <person name="Pati A."/>
            <person name="Goodwin L."/>
            <person name="Peters L."/>
            <person name="Pitluck S."/>
            <person name="Woyke T."/>
            <person name="Kerfeld C."/>
        </authorList>
    </citation>
    <scope>NUCLEOTIDE SEQUENCE [LARGE SCALE GENOMIC DNA]</scope>
    <source>
        <strain evidence="1 2">PCC 7417</strain>
        <plasmid evidence="2">Plasmid pCYLST.03</plasmid>
    </source>
</reference>
<keyword evidence="2" id="KW-1185">Reference proteome</keyword>
<dbReference type="AlphaFoldDB" id="K9X988"/>
<organism evidence="1 2">
    <name type="scientific">Cylindrospermum stagnale PCC 7417</name>
    <dbReference type="NCBI Taxonomy" id="56107"/>
    <lineage>
        <taxon>Bacteria</taxon>
        <taxon>Bacillati</taxon>
        <taxon>Cyanobacteriota</taxon>
        <taxon>Cyanophyceae</taxon>
        <taxon>Nostocales</taxon>
        <taxon>Nostocaceae</taxon>
        <taxon>Cylindrospermum</taxon>
    </lineage>
</organism>
<protein>
    <submittedName>
        <fullName evidence="1">Uncharacterized protein</fullName>
    </submittedName>
</protein>
<dbReference type="RefSeq" id="WP_015211449.1">
    <property type="nucleotide sequence ID" value="NC_019758.1"/>
</dbReference>
<dbReference type="KEGG" id="csg:Cylst_6398"/>
<gene>
    <name evidence="1" type="ORF">Cylst_6398</name>
</gene>